<evidence type="ECO:0000259" key="1">
    <source>
        <dbReference type="PROSITE" id="PS50042"/>
    </source>
</evidence>
<dbReference type="Pfam" id="PF00027">
    <property type="entry name" value="cNMP_binding"/>
    <property type="match status" value="1"/>
</dbReference>
<dbReference type="RefSeq" id="WP_246101558.1">
    <property type="nucleotide sequence ID" value="NZ_CBCSJO010000007.1"/>
</dbReference>
<keyword evidence="3" id="KW-1185">Reference proteome</keyword>
<dbReference type="InterPro" id="IPR018490">
    <property type="entry name" value="cNMP-bd_dom_sf"/>
</dbReference>
<sequence length="189" mass="22363">MTPAIKSIFKSISPFTEEELNFLEPYIKPVVLRKNETLIAEGQICKHIFLVEQGCLRNFYNNDGSDVNLNFTMEGQFFTSFESYANREPSKIIIQAMEKSLVWIINSRAFPKEHEYYTTFSTFIRRLFIRLLLTTEEHHNMMRMNTPAERYEYILKNKPEMIQRIPLTHVASYIGITRETLSRIRSNSY</sequence>
<protein>
    <submittedName>
        <fullName evidence="2">cAMP-binding domain of CRP or a regulatory subunit of cAMP-dependent protein kinases</fullName>
    </submittedName>
</protein>
<reference evidence="2 3" key="1">
    <citation type="submission" date="2017-05" db="EMBL/GenBank/DDBJ databases">
        <authorList>
            <person name="Varghese N."/>
            <person name="Submissions S."/>
        </authorList>
    </citation>
    <scope>NUCLEOTIDE SEQUENCE [LARGE SCALE GENOMIC DNA]</scope>
    <source>
        <strain evidence="2 3">DSM 19036</strain>
    </source>
</reference>
<feature type="domain" description="Cyclic nucleotide-binding" evidence="1">
    <location>
        <begin position="11"/>
        <end position="110"/>
    </location>
</feature>
<dbReference type="PROSITE" id="PS50042">
    <property type="entry name" value="CNMP_BINDING_3"/>
    <property type="match status" value="1"/>
</dbReference>
<proteinExistence type="predicted"/>
<organism evidence="2 3">
    <name type="scientific">Pedobacter westerhofensis</name>
    <dbReference type="NCBI Taxonomy" id="425512"/>
    <lineage>
        <taxon>Bacteria</taxon>
        <taxon>Pseudomonadati</taxon>
        <taxon>Bacteroidota</taxon>
        <taxon>Sphingobacteriia</taxon>
        <taxon>Sphingobacteriales</taxon>
        <taxon>Sphingobacteriaceae</taxon>
        <taxon>Pedobacter</taxon>
    </lineage>
</organism>
<dbReference type="InterPro" id="IPR014710">
    <property type="entry name" value="RmlC-like_jellyroll"/>
</dbReference>
<dbReference type="EMBL" id="FXTN01000007">
    <property type="protein sequence ID" value="SMO78710.1"/>
    <property type="molecule type" value="Genomic_DNA"/>
</dbReference>
<name>A0A521E696_9SPHI</name>
<accession>A0A521E696</accession>
<dbReference type="SUPFAM" id="SSF51206">
    <property type="entry name" value="cAMP-binding domain-like"/>
    <property type="match status" value="1"/>
</dbReference>
<evidence type="ECO:0000313" key="2">
    <source>
        <dbReference type="EMBL" id="SMO78710.1"/>
    </source>
</evidence>
<evidence type="ECO:0000313" key="3">
    <source>
        <dbReference type="Proteomes" id="UP000320300"/>
    </source>
</evidence>
<dbReference type="CDD" id="cd00038">
    <property type="entry name" value="CAP_ED"/>
    <property type="match status" value="1"/>
</dbReference>
<dbReference type="AlphaFoldDB" id="A0A521E696"/>
<dbReference type="Gene3D" id="2.60.120.10">
    <property type="entry name" value="Jelly Rolls"/>
    <property type="match status" value="1"/>
</dbReference>
<dbReference type="Proteomes" id="UP000320300">
    <property type="component" value="Unassembled WGS sequence"/>
</dbReference>
<dbReference type="InterPro" id="IPR000595">
    <property type="entry name" value="cNMP-bd_dom"/>
</dbReference>
<gene>
    <name evidence="2" type="ORF">SAMN06265348_1074</name>
</gene>